<dbReference type="PANTHER" id="PTHR47237">
    <property type="entry name" value="SLL0310 PROTEIN"/>
    <property type="match status" value="1"/>
</dbReference>
<dbReference type="Gene3D" id="3.40.630.90">
    <property type="match status" value="1"/>
</dbReference>
<dbReference type="OrthoDB" id="6421289at2759"/>
<dbReference type="Proteomes" id="UP000886998">
    <property type="component" value="Unassembled WGS sequence"/>
</dbReference>
<name>A0A8X7C6V9_9ARAC</name>
<dbReference type="CDD" id="cd04301">
    <property type="entry name" value="NAT_SF"/>
    <property type="match status" value="1"/>
</dbReference>
<dbReference type="GO" id="GO:0016747">
    <property type="term" value="F:acyltransferase activity, transferring groups other than amino-acyl groups"/>
    <property type="evidence" value="ECO:0007669"/>
    <property type="project" value="InterPro"/>
</dbReference>
<feature type="domain" description="N-acetyltransferase" evidence="1">
    <location>
        <begin position="32"/>
        <end position="177"/>
    </location>
</feature>
<reference evidence="2" key="1">
    <citation type="submission" date="2020-08" db="EMBL/GenBank/DDBJ databases">
        <title>Multicomponent nature underlies the extraordinary mechanical properties of spider dragline silk.</title>
        <authorList>
            <person name="Kono N."/>
            <person name="Nakamura H."/>
            <person name="Mori M."/>
            <person name="Yoshida Y."/>
            <person name="Ohtoshi R."/>
            <person name="Malay A.D."/>
            <person name="Moran D.A.P."/>
            <person name="Tomita M."/>
            <person name="Numata K."/>
            <person name="Arakawa K."/>
        </authorList>
    </citation>
    <scope>NUCLEOTIDE SEQUENCE</scope>
</reference>
<dbReference type="Gene3D" id="3.40.630.30">
    <property type="match status" value="1"/>
</dbReference>
<dbReference type="InterPro" id="IPR016181">
    <property type="entry name" value="Acyl_CoA_acyltransferase"/>
</dbReference>
<evidence type="ECO:0000259" key="1">
    <source>
        <dbReference type="PROSITE" id="PS51186"/>
    </source>
</evidence>
<comment type="caution">
    <text evidence="2">The sequence shown here is derived from an EMBL/GenBank/DDBJ whole genome shotgun (WGS) entry which is preliminary data.</text>
</comment>
<evidence type="ECO:0000313" key="3">
    <source>
        <dbReference type="Proteomes" id="UP000886998"/>
    </source>
</evidence>
<keyword evidence="3" id="KW-1185">Reference proteome</keyword>
<dbReference type="PROSITE" id="PS51186">
    <property type="entry name" value="GNAT"/>
    <property type="match status" value="1"/>
</dbReference>
<organism evidence="2 3">
    <name type="scientific">Trichonephila inaurata madagascariensis</name>
    <dbReference type="NCBI Taxonomy" id="2747483"/>
    <lineage>
        <taxon>Eukaryota</taxon>
        <taxon>Metazoa</taxon>
        <taxon>Ecdysozoa</taxon>
        <taxon>Arthropoda</taxon>
        <taxon>Chelicerata</taxon>
        <taxon>Arachnida</taxon>
        <taxon>Araneae</taxon>
        <taxon>Araneomorphae</taxon>
        <taxon>Entelegynae</taxon>
        <taxon>Araneoidea</taxon>
        <taxon>Nephilidae</taxon>
        <taxon>Trichonephila</taxon>
        <taxon>Trichonephila inaurata</taxon>
    </lineage>
</organism>
<dbReference type="Pfam" id="PF00583">
    <property type="entry name" value="Acetyltransf_1"/>
    <property type="match status" value="1"/>
</dbReference>
<gene>
    <name evidence="2" type="primary">NCL1_22840</name>
    <name evidence="2" type="ORF">TNIN_325731</name>
</gene>
<evidence type="ECO:0000313" key="2">
    <source>
        <dbReference type="EMBL" id="GFY54514.1"/>
    </source>
</evidence>
<dbReference type="InterPro" id="IPR052729">
    <property type="entry name" value="Acyl/Acetyltrans_Enzymes"/>
</dbReference>
<dbReference type="AlphaFoldDB" id="A0A8X7C6V9"/>
<protein>
    <submittedName>
        <fullName evidence="2">N-acetyltransferase domain-containing protein</fullName>
    </submittedName>
</protein>
<dbReference type="InterPro" id="IPR041496">
    <property type="entry name" value="YitH/HolE_GNAT"/>
</dbReference>
<accession>A0A8X7C6V9</accession>
<dbReference type="PANTHER" id="PTHR47237:SF1">
    <property type="entry name" value="SLL0310 PROTEIN"/>
    <property type="match status" value="1"/>
</dbReference>
<sequence length="445" mass="49764">LIRGEEIETAVRRCLSWLQWKHSFQREGEMESTIRNATPTDLHSILELVKSVNRMVGSDEIQSWMLKDPKALFVAEISSQTGARKELAGLCCGTILDSDLGFMGLYMVKENMRGKGVGFKLWKATREHIGDRNIGVCGDMENFVKYREKEGFEHVQDYVIKYYECFGHAMPTGIAWPPEVSVATFFDGKLFNYRKNCGEVIVVKNLNEIAGKGGDCAEAELIGSDKTETLLDEKTGKRCIDKAQTLQSSSVALPQTYDFESVDGAEGKTLLNSVNETEFSDIQNTSTHPTSDISGICLSAEEILTKVVEYDKSLHSRDRAIEVRQTFALLSCKGSVAFVDGQVVGYGCLRPVLTGHWIISPLYADSESVAETILFDLLQGFDFGKVPEGVVIRLPDKNITAESLFHKFGFSEIENDHIMMGFTKRPVKRDISRIYSFHSTVFCCE</sequence>
<dbReference type="EMBL" id="BMAV01009900">
    <property type="protein sequence ID" value="GFY54514.1"/>
    <property type="molecule type" value="Genomic_DNA"/>
</dbReference>
<dbReference type="SUPFAM" id="SSF55729">
    <property type="entry name" value="Acyl-CoA N-acyltransferases (Nat)"/>
    <property type="match status" value="1"/>
</dbReference>
<proteinExistence type="predicted"/>
<feature type="non-terminal residue" evidence="2">
    <location>
        <position position="1"/>
    </location>
</feature>
<dbReference type="Pfam" id="PF18014">
    <property type="entry name" value="Acetyltransf_18"/>
    <property type="match status" value="1"/>
</dbReference>
<dbReference type="InterPro" id="IPR000182">
    <property type="entry name" value="GNAT_dom"/>
</dbReference>